<sequence length="60" mass="6437">MVLAIRSSNFNRFNGQPGQEAVTGELGSGFLLDWPFDVPGNEETGFDINSSNAGNIFIGM</sequence>
<dbReference type="Proteomes" id="UP001498421">
    <property type="component" value="Unassembled WGS sequence"/>
</dbReference>
<protein>
    <submittedName>
        <fullName evidence="1">Uncharacterized protein</fullName>
    </submittedName>
</protein>
<name>A0ABR1HYN4_9HYPO</name>
<proteinExistence type="predicted"/>
<dbReference type="EMBL" id="JAZAVK010000074">
    <property type="protein sequence ID" value="KAK7425914.1"/>
    <property type="molecule type" value="Genomic_DNA"/>
</dbReference>
<accession>A0ABR1HYN4</accession>
<keyword evidence="2" id="KW-1185">Reference proteome</keyword>
<comment type="caution">
    <text evidence="1">The sequence shown here is derived from an EMBL/GenBank/DDBJ whole genome shotgun (WGS) entry which is preliminary data.</text>
</comment>
<evidence type="ECO:0000313" key="2">
    <source>
        <dbReference type="Proteomes" id="UP001498421"/>
    </source>
</evidence>
<gene>
    <name evidence="1" type="ORF">QQZ08_007628</name>
</gene>
<evidence type="ECO:0000313" key="1">
    <source>
        <dbReference type="EMBL" id="KAK7425914.1"/>
    </source>
</evidence>
<reference evidence="1 2" key="1">
    <citation type="journal article" date="2025" name="Microbiol. Resour. Announc.">
        <title>Draft genome sequences for Neonectria magnoliae and Neonectria punicea, canker pathogens of Liriodendron tulipifera and Acer saccharum in West Virginia.</title>
        <authorList>
            <person name="Petronek H.M."/>
            <person name="Kasson M.T."/>
            <person name="Metheny A.M."/>
            <person name="Stauder C.M."/>
            <person name="Lovett B."/>
            <person name="Lynch S.C."/>
            <person name="Garnas J.R."/>
            <person name="Kasson L.R."/>
            <person name="Stajich J.E."/>
        </authorList>
    </citation>
    <scope>NUCLEOTIDE SEQUENCE [LARGE SCALE GENOMIC DNA]</scope>
    <source>
        <strain evidence="1 2">NRRL 64651</strain>
    </source>
</reference>
<organism evidence="1 2">
    <name type="scientific">Neonectria magnoliae</name>
    <dbReference type="NCBI Taxonomy" id="2732573"/>
    <lineage>
        <taxon>Eukaryota</taxon>
        <taxon>Fungi</taxon>
        <taxon>Dikarya</taxon>
        <taxon>Ascomycota</taxon>
        <taxon>Pezizomycotina</taxon>
        <taxon>Sordariomycetes</taxon>
        <taxon>Hypocreomycetidae</taxon>
        <taxon>Hypocreales</taxon>
        <taxon>Nectriaceae</taxon>
        <taxon>Neonectria</taxon>
    </lineage>
</organism>